<dbReference type="PROSITE" id="PS00108">
    <property type="entry name" value="PROTEIN_KINASE_ST"/>
    <property type="match status" value="1"/>
</dbReference>
<keyword evidence="2" id="KW-0723">Serine/threonine-protein kinase</keyword>
<evidence type="ECO:0000256" key="4">
    <source>
        <dbReference type="ARBA" id="ARBA00022741"/>
    </source>
</evidence>
<feature type="region of interest" description="Disordered" evidence="10">
    <location>
        <begin position="65"/>
        <end position="150"/>
    </location>
</feature>
<evidence type="ECO:0000256" key="3">
    <source>
        <dbReference type="ARBA" id="ARBA00022679"/>
    </source>
</evidence>
<evidence type="ECO:0000256" key="2">
    <source>
        <dbReference type="ARBA" id="ARBA00022527"/>
    </source>
</evidence>
<dbReference type="Pfam" id="PF00069">
    <property type="entry name" value="Pkinase"/>
    <property type="match status" value="2"/>
</dbReference>
<dbReference type="Gene3D" id="1.10.510.10">
    <property type="entry name" value="Transferase(Phosphotransferase) domain 1"/>
    <property type="match status" value="2"/>
</dbReference>
<comment type="catalytic activity">
    <reaction evidence="7">
        <text>L-threonyl-[protein] + ATP = O-phospho-L-threonyl-[protein] + ADP + H(+)</text>
        <dbReference type="Rhea" id="RHEA:46608"/>
        <dbReference type="Rhea" id="RHEA-COMP:11060"/>
        <dbReference type="Rhea" id="RHEA-COMP:11605"/>
        <dbReference type="ChEBI" id="CHEBI:15378"/>
        <dbReference type="ChEBI" id="CHEBI:30013"/>
        <dbReference type="ChEBI" id="CHEBI:30616"/>
        <dbReference type="ChEBI" id="CHEBI:61977"/>
        <dbReference type="ChEBI" id="CHEBI:456216"/>
        <dbReference type="EC" id="2.7.11.1"/>
    </reaction>
</comment>
<feature type="compositionally biased region" description="Acidic residues" evidence="10">
    <location>
        <begin position="69"/>
        <end position="81"/>
    </location>
</feature>
<dbReference type="AlphaFoldDB" id="A0AAD1U1X3"/>
<dbReference type="EMBL" id="CAMPGE010001101">
    <property type="protein sequence ID" value="CAI2359870.1"/>
    <property type="molecule type" value="Genomic_DNA"/>
</dbReference>
<evidence type="ECO:0000259" key="11">
    <source>
        <dbReference type="PROSITE" id="PS50011"/>
    </source>
</evidence>
<dbReference type="PROSITE" id="PS00107">
    <property type="entry name" value="PROTEIN_KINASE_ATP"/>
    <property type="match status" value="1"/>
</dbReference>
<dbReference type="InterPro" id="IPR017441">
    <property type="entry name" value="Protein_kinase_ATP_BS"/>
</dbReference>
<gene>
    <name evidence="12" type="ORF">ECRASSUSDP1_LOCUS1164</name>
</gene>
<dbReference type="PANTHER" id="PTHR24356:SF163">
    <property type="entry name" value="3-PHOSPHOINOSITIDE-DEPENDENT PROTEIN KINASE 1-RELATED"/>
    <property type="match status" value="1"/>
</dbReference>
<dbReference type="SUPFAM" id="SSF56112">
    <property type="entry name" value="Protein kinase-like (PK-like)"/>
    <property type="match status" value="1"/>
</dbReference>
<evidence type="ECO:0000256" key="9">
    <source>
        <dbReference type="PROSITE-ProRule" id="PRU10141"/>
    </source>
</evidence>
<evidence type="ECO:0000256" key="5">
    <source>
        <dbReference type="ARBA" id="ARBA00022777"/>
    </source>
</evidence>
<keyword evidence="6 9" id="KW-0067">ATP-binding</keyword>
<evidence type="ECO:0000256" key="6">
    <source>
        <dbReference type="ARBA" id="ARBA00022840"/>
    </source>
</evidence>
<reference evidence="12" key="1">
    <citation type="submission" date="2023-07" db="EMBL/GenBank/DDBJ databases">
        <authorList>
            <consortium name="AG Swart"/>
            <person name="Singh M."/>
            <person name="Singh A."/>
            <person name="Seah K."/>
            <person name="Emmerich C."/>
        </authorList>
    </citation>
    <scope>NUCLEOTIDE SEQUENCE</scope>
    <source>
        <strain evidence="12">DP1</strain>
    </source>
</reference>
<organism evidence="12 13">
    <name type="scientific">Euplotes crassus</name>
    <dbReference type="NCBI Taxonomy" id="5936"/>
    <lineage>
        <taxon>Eukaryota</taxon>
        <taxon>Sar</taxon>
        <taxon>Alveolata</taxon>
        <taxon>Ciliophora</taxon>
        <taxon>Intramacronucleata</taxon>
        <taxon>Spirotrichea</taxon>
        <taxon>Hypotrichia</taxon>
        <taxon>Euplotida</taxon>
        <taxon>Euplotidae</taxon>
        <taxon>Moneuplotes</taxon>
    </lineage>
</organism>
<keyword evidence="3" id="KW-0808">Transferase</keyword>
<dbReference type="GO" id="GO:0035556">
    <property type="term" value="P:intracellular signal transduction"/>
    <property type="evidence" value="ECO:0007669"/>
    <property type="project" value="TreeGrafter"/>
</dbReference>
<dbReference type="Gene3D" id="3.30.200.20">
    <property type="entry name" value="Phosphorylase Kinase, domain 1"/>
    <property type="match status" value="1"/>
</dbReference>
<dbReference type="InterPro" id="IPR000719">
    <property type="entry name" value="Prot_kinase_dom"/>
</dbReference>
<dbReference type="GO" id="GO:0004674">
    <property type="term" value="F:protein serine/threonine kinase activity"/>
    <property type="evidence" value="ECO:0007669"/>
    <property type="project" value="UniProtKB-KW"/>
</dbReference>
<dbReference type="PROSITE" id="PS50011">
    <property type="entry name" value="PROTEIN_KINASE_DOM"/>
    <property type="match status" value="1"/>
</dbReference>
<proteinExistence type="predicted"/>
<feature type="compositionally biased region" description="Basic and acidic residues" evidence="10">
    <location>
        <begin position="101"/>
        <end position="135"/>
    </location>
</feature>
<dbReference type="FunFam" id="3.30.200.20:FF:000042">
    <property type="entry name" value="Aurora kinase A"/>
    <property type="match status" value="1"/>
</dbReference>
<dbReference type="GO" id="GO:0005524">
    <property type="term" value="F:ATP binding"/>
    <property type="evidence" value="ECO:0007669"/>
    <property type="project" value="UniProtKB-UniRule"/>
</dbReference>
<dbReference type="InterPro" id="IPR050236">
    <property type="entry name" value="Ser_Thr_kinase_AGC"/>
</dbReference>
<evidence type="ECO:0000256" key="1">
    <source>
        <dbReference type="ARBA" id="ARBA00012513"/>
    </source>
</evidence>
<evidence type="ECO:0000313" key="13">
    <source>
        <dbReference type="Proteomes" id="UP001295684"/>
    </source>
</evidence>
<accession>A0AAD1U1X3</accession>
<feature type="domain" description="Protein kinase" evidence="11">
    <location>
        <begin position="181"/>
        <end position="482"/>
    </location>
</feature>
<keyword evidence="4 9" id="KW-0547">Nucleotide-binding</keyword>
<dbReference type="InterPro" id="IPR008271">
    <property type="entry name" value="Ser/Thr_kinase_AS"/>
</dbReference>
<protein>
    <recommendedName>
        <fullName evidence="1">non-specific serine/threonine protein kinase</fullName>
        <ecNumber evidence="1">2.7.11.1</ecNumber>
    </recommendedName>
</protein>
<comment type="catalytic activity">
    <reaction evidence="8">
        <text>L-seryl-[protein] + ATP = O-phospho-L-seryl-[protein] + ADP + H(+)</text>
        <dbReference type="Rhea" id="RHEA:17989"/>
        <dbReference type="Rhea" id="RHEA-COMP:9863"/>
        <dbReference type="Rhea" id="RHEA-COMP:11604"/>
        <dbReference type="ChEBI" id="CHEBI:15378"/>
        <dbReference type="ChEBI" id="CHEBI:29999"/>
        <dbReference type="ChEBI" id="CHEBI:30616"/>
        <dbReference type="ChEBI" id="CHEBI:83421"/>
        <dbReference type="ChEBI" id="CHEBI:456216"/>
        <dbReference type="EC" id="2.7.11.1"/>
    </reaction>
</comment>
<sequence>MEYTFGEGQRKAKDRSKTIRHNRCIQNLQRSKSDIENYDFCDYPNLDYDYLNLKKGEVSSFSLVKNTSQDDDEDEKEEIYQEDSSSISPVKGYKPRRAKHPDKENHRAYKAKTVTDKPKEFRGKTRDHSGDRREDETEDETDKEKNDKAKEETKFLFNPNPMLERDSKLVDQFPDCTIRHFERVQYIGRGAFGNVTLVNCKLNNLPYALKEMSKDEISRQNRFKHLMREKDIMNKCSHNNIVRLETTLKDEENCYFVLEYHPIGDLAGLIRSRIRLSRSLTRFYAKEIISVLEYFQQNNIVHRDMKPDNILIDGCFHCKICDFGAAKIIDPAQVNEELSKVSFDYGNDSSDIDTDPAFELEDFGGRFSDDEEESRGGTFVGTPLYVSPEMLDHNIACFGSDLWGLGCIIYQCLTGFPPFKGETETAVFEAILEREVTFPDDMDQNAKDLIKKLLVKDPRERLGAGPKRSGRTLKDLKKHPFLKGTKCKNLYKKRPPVPRRLIRKVNQDYTKQNICNAIKEDDDILSECGDAKKEVKVFETGQVKSYRKNREYIYK</sequence>
<dbReference type="PANTHER" id="PTHR24356">
    <property type="entry name" value="SERINE/THREONINE-PROTEIN KINASE"/>
    <property type="match status" value="1"/>
</dbReference>
<dbReference type="SMART" id="SM00220">
    <property type="entry name" value="S_TKc"/>
    <property type="match status" value="1"/>
</dbReference>
<keyword evidence="5" id="KW-0418">Kinase</keyword>
<evidence type="ECO:0000256" key="8">
    <source>
        <dbReference type="ARBA" id="ARBA00048679"/>
    </source>
</evidence>
<comment type="caution">
    <text evidence="12">The sequence shown here is derived from an EMBL/GenBank/DDBJ whole genome shotgun (WGS) entry which is preliminary data.</text>
</comment>
<keyword evidence="13" id="KW-1185">Reference proteome</keyword>
<feature type="binding site" evidence="9">
    <location>
        <position position="210"/>
    </location>
    <ligand>
        <name>ATP</name>
        <dbReference type="ChEBI" id="CHEBI:30616"/>
    </ligand>
</feature>
<name>A0AAD1U1X3_EUPCR</name>
<evidence type="ECO:0000313" key="12">
    <source>
        <dbReference type="EMBL" id="CAI2359870.1"/>
    </source>
</evidence>
<evidence type="ECO:0000256" key="10">
    <source>
        <dbReference type="SAM" id="MobiDB-lite"/>
    </source>
</evidence>
<evidence type="ECO:0000256" key="7">
    <source>
        <dbReference type="ARBA" id="ARBA00047899"/>
    </source>
</evidence>
<dbReference type="Proteomes" id="UP001295684">
    <property type="component" value="Unassembled WGS sequence"/>
</dbReference>
<dbReference type="InterPro" id="IPR011009">
    <property type="entry name" value="Kinase-like_dom_sf"/>
</dbReference>
<dbReference type="EC" id="2.7.11.1" evidence="1"/>